<dbReference type="InterPro" id="IPR036890">
    <property type="entry name" value="HATPase_C_sf"/>
</dbReference>
<dbReference type="Gene3D" id="3.30.565.10">
    <property type="entry name" value="Histidine kinase-like ATPase, C-terminal domain"/>
    <property type="match status" value="1"/>
</dbReference>
<reference evidence="6" key="1">
    <citation type="submission" date="2021-06" db="EMBL/GenBank/DDBJ databases">
        <authorList>
            <person name="Kallberg Y."/>
            <person name="Tangrot J."/>
            <person name="Rosling A."/>
        </authorList>
    </citation>
    <scope>NUCLEOTIDE SEQUENCE</scope>
    <source>
        <strain evidence="6">CL551</strain>
    </source>
</reference>
<feature type="domain" description="Histidine kinase/HSP90-like ATPase" evidence="5">
    <location>
        <begin position="6"/>
        <end position="44"/>
    </location>
</feature>
<dbReference type="GO" id="GO:0009927">
    <property type="term" value="F:histidine phosphotransfer kinase activity"/>
    <property type="evidence" value="ECO:0007669"/>
    <property type="project" value="TreeGrafter"/>
</dbReference>
<keyword evidence="3" id="KW-0808">Transferase</keyword>
<proteinExistence type="predicted"/>
<evidence type="ECO:0000313" key="6">
    <source>
        <dbReference type="EMBL" id="CAG8788043.1"/>
    </source>
</evidence>
<keyword evidence="4" id="KW-0418">Kinase</keyword>
<comment type="caution">
    <text evidence="6">The sequence shown here is derived from an EMBL/GenBank/DDBJ whole genome shotgun (WGS) entry which is preliminary data.</text>
</comment>
<dbReference type="PANTHER" id="PTHR43047">
    <property type="entry name" value="TWO-COMPONENT HISTIDINE PROTEIN KINASE"/>
    <property type="match status" value="1"/>
</dbReference>
<name>A0A9N9JMH3_9GLOM</name>
<dbReference type="SUPFAM" id="SSF55874">
    <property type="entry name" value="ATPase domain of HSP90 chaperone/DNA topoisomerase II/histidine kinase"/>
    <property type="match status" value="1"/>
</dbReference>
<dbReference type="EMBL" id="CAJVPV010058618">
    <property type="protein sequence ID" value="CAG8788043.1"/>
    <property type="molecule type" value="Genomic_DNA"/>
</dbReference>
<evidence type="ECO:0000256" key="2">
    <source>
        <dbReference type="ARBA" id="ARBA00012438"/>
    </source>
</evidence>
<dbReference type="EC" id="2.7.13.3" evidence="2"/>
<dbReference type="OrthoDB" id="60033at2759"/>
<dbReference type="GO" id="GO:0005886">
    <property type="term" value="C:plasma membrane"/>
    <property type="evidence" value="ECO:0007669"/>
    <property type="project" value="TreeGrafter"/>
</dbReference>
<feature type="non-terminal residue" evidence="6">
    <location>
        <position position="177"/>
    </location>
</feature>
<evidence type="ECO:0000256" key="4">
    <source>
        <dbReference type="ARBA" id="ARBA00022777"/>
    </source>
</evidence>
<comment type="catalytic activity">
    <reaction evidence="1">
        <text>ATP + protein L-histidine = ADP + protein N-phospho-L-histidine.</text>
        <dbReference type="EC" id="2.7.13.3"/>
    </reaction>
</comment>
<evidence type="ECO:0000259" key="5">
    <source>
        <dbReference type="Pfam" id="PF02518"/>
    </source>
</evidence>
<accession>A0A9N9JMH3</accession>
<dbReference type="InterPro" id="IPR004358">
    <property type="entry name" value="Sig_transdc_His_kin-like_C"/>
</dbReference>
<dbReference type="PRINTS" id="PR00344">
    <property type="entry name" value="BCTRLSENSOR"/>
</dbReference>
<organism evidence="6 7">
    <name type="scientific">Acaulospora morrowiae</name>
    <dbReference type="NCBI Taxonomy" id="94023"/>
    <lineage>
        <taxon>Eukaryota</taxon>
        <taxon>Fungi</taxon>
        <taxon>Fungi incertae sedis</taxon>
        <taxon>Mucoromycota</taxon>
        <taxon>Glomeromycotina</taxon>
        <taxon>Glomeromycetes</taxon>
        <taxon>Diversisporales</taxon>
        <taxon>Acaulosporaceae</taxon>
        <taxon>Acaulospora</taxon>
    </lineage>
</organism>
<evidence type="ECO:0000256" key="3">
    <source>
        <dbReference type="ARBA" id="ARBA00022679"/>
    </source>
</evidence>
<feature type="non-terminal residue" evidence="6">
    <location>
        <position position="1"/>
    </location>
</feature>
<dbReference type="AlphaFoldDB" id="A0A9N9JMH3"/>
<dbReference type="Proteomes" id="UP000789342">
    <property type="component" value="Unassembled WGS sequence"/>
</dbReference>
<dbReference type="Pfam" id="PF02518">
    <property type="entry name" value="HATPase_c"/>
    <property type="match status" value="1"/>
</dbReference>
<dbReference type="GO" id="GO:0000155">
    <property type="term" value="F:phosphorelay sensor kinase activity"/>
    <property type="evidence" value="ECO:0007669"/>
    <property type="project" value="TreeGrafter"/>
</dbReference>
<dbReference type="PANTHER" id="PTHR43047:SF72">
    <property type="entry name" value="OSMOSENSING HISTIDINE PROTEIN KINASE SLN1"/>
    <property type="match status" value="1"/>
</dbReference>
<dbReference type="InterPro" id="IPR003594">
    <property type="entry name" value="HATPase_dom"/>
</dbReference>
<keyword evidence="7" id="KW-1185">Reference proteome</keyword>
<gene>
    <name evidence="6" type="ORF">AMORRO_LOCUS17903</name>
</gene>
<protein>
    <recommendedName>
        <fullName evidence="2">histidine kinase</fullName>
        <ecNumber evidence="2">2.7.13.3</ecNumber>
    </recommendedName>
</protein>
<evidence type="ECO:0000313" key="7">
    <source>
        <dbReference type="Proteomes" id="UP000789342"/>
    </source>
</evidence>
<sequence length="177" mass="20187">DPLQLGTGLGLSIVKLLVEKMGGRLDVESEVDVGTRVKIWLDFEETNSADNPEDNEEEDADMRERKEKDRKAILQKFSGKTVIFKNITGKLREATERLQKDWFGVKNTIFEDKLSILDGDFVIINNDLEALRELLMGGGKEYKKKSSWFEVPFTHEEKCKFNSPIAFYTTLANHGKA</sequence>
<evidence type="ECO:0000256" key="1">
    <source>
        <dbReference type="ARBA" id="ARBA00000085"/>
    </source>
</evidence>